<dbReference type="OrthoDB" id="2111471at2"/>
<proteinExistence type="predicted"/>
<dbReference type="InParanoid" id="H1XWI4"/>
<dbReference type="InterPro" id="IPR013784">
    <property type="entry name" value="Carb-bd-like_fold"/>
</dbReference>
<evidence type="ECO:0000313" key="2">
    <source>
        <dbReference type="EMBL" id="APF17743.1"/>
    </source>
</evidence>
<dbReference type="Proteomes" id="UP000183868">
    <property type="component" value="Chromosome"/>
</dbReference>
<dbReference type="KEGG" id="caby:Cabys_992"/>
<dbReference type="Proteomes" id="UP000004671">
    <property type="component" value="Chromosome"/>
</dbReference>
<dbReference type="GO" id="GO:0004180">
    <property type="term" value="F:carboxypeptidase activity"/>
    <property type="evidence" value="ECO:0007669"/>
    <property type="project" value="UniProtKB-KW"/>
</dbReference>
<sequence precursor="true">MVHKNFKIGFLILVFVLSLGLIVNSCEKADDSLTTADVGKVTLKITDSPFPLKFVEEANVTITLIEMHSVDSVNGGEWITVWEGSQTINLLELRDGKTEDLPEAEVPAGTYNMILMRIDSVSIKYVNGTEVSLDLPDDARAGIRVMLVPPVEVENGALSEILLDFDVSKSFRMSGKWHRNFPGFMFRPVVRAVWMNKAGAIAGAVSDTSGAALSDVQIQVVRDSVVTHTFTNRMGFYKILGLPEGTYTLKAEKEGYQSEEVNGIQVTRGQVVNQNFTLLPQ</sequence>
<dbReference type="InterPro" id="IPR025491">
    <property type="entry name" value="DUF4382"/>
</dbReference>
<keyword evidence="2" id="KW-0645">Protease</keyword>
<keyword evidence="4" id="KW-1185">Reference proteome</keyword>
<accession>H1XWI4</accession>
<dbReference type="STRING" id="880073.Cabys_992"/>
<dbReference type="Pfam" id="PF14321">
    <property type="entry name" value="DUF4382"/>
    <property type="match status" value="1"/>
</dbReference>
<gene>
    <name evidence="2" type="ORF">Cabys_992</name>
    <name evidence="3" type="ORF">Calab_2212</name>
</gene>
<evidence type="ECO:0000313" key="3">
    <source>
        <dbReference type="EMBL" id="EHO41822.1"/>
    </source>
</evidence>
<keyword evidence="2" id="KW-0121">Carboxypeptidase</keyword>
<dbReference type="SUPFAM" id="SSF49452">
    <property type="entry name" value="Starch-binding domain-like"/>
    <property type="match status" value="1"/>
</dbReference>
<reference evidence="3 4" key="1">
    <citation type="submission" date="2011-09" db="EMBL/GenBank/DDBJ databases">
        <title>The permanent draft genome of Caldithrix abyssi DSM 13497.</title>
        <authorList>
            <consortium name="US DOE Joint Genome Institute (JGI-PGF)"/>
            <person name="Lucas S."/>
            <person name="Han J."/>
            <person name="Lapidus A."/>
            <person name="Bruce D."/>
            <person name="Goodwin L."/>
            <person name="Pitluck S."/>
            <person name="Peters L."/>
            <person name="Kyrpides N."/>
            <person name="Mavromatis K."/>
            <person name="Ivanova N."/>
            <person name="Mikhailova N."/>
            <person name="Chertkov O."/>
            <person name="Detter J.C."/>
            <person name="Tapia R."/>
            <person name="Han C."/>
            <person name="Land M."/>
            <person name="Hauser L."/>
            <person name="Markowitz V."/>
            <person name="Cheng J.-F."/>
            <person name="Hugenholtz P."/>
            <person name="Woyke T."/>
            <person name="Wu D."/>
            <person name="Spring S."/>
            <person name="Brambilla E."/>
            <person name="Klenk H.-P."/>
            <person name="Eisen J.A."/>
        </authorList>
    </citation>
    <scope>NUCLEOTIDE SEQUENCE [LARGE SCALE GENOMIC DNA]</scope>
    <source>
        <strain evidence="3 4">DSM 13497</strain>
    </source>
</reference>
<dbReference type="HOGENOM" id="CLU_060074_0_0_0"/>
<evidence type="ECO:0000313" key="4">
    <source>
        <dbReference type="Proteomes" id="UP000004671"/>
    </source>
</evidence>
<name>H1XWI4_CALAY</name>
<dbReference type="RefSeq" id="WP_006929001.1">
    <property type="nucleotide sequence ID" value="NZ_CM001402.1"/>
</dbReference>
<organism evidence="3 4">
    <name type="scientific">Caldithrix abyssi DSM 13497</name>
    <dbReference type="NCBI Taxonomy" id="880073"/>
    <lineage>
        <taxon>Bacteria</taxon>
        <taxon>Pseudomonadati</taxon>
        <taxon>Calditrichota</taxon>
        <taxon>Calditrichia</taxon>
        <taxon>Calditrichales</taxon>
        <taxon>Calditrichaceae</taxon>
        <taxon>Caldithrix</taxon>
    </lineage>
</organism>
<evidence type="ECO:0000313" key="5">
    <source>
        <dbReference type="Proteomes" id="UP000183868"/>
    </source>
</evidence>
<dbReference type="PaxDb" id="880073-Calab_2212"/>
<dbReference type="Gene3D" id="2.60.40.1120">
    <property type="entry name" value="Carboxypeptidase-like, regulatory domain"/>
    <property type="match status" value="1"/>
</dbReference>
<dbReference type="Pfam" id="PF13620">
    <property type="entry name" value="CarboxypepD_reg"/>
    <property type="match status" value="1"/>
</dbReference>
<feature type="domain" description="DUF4382" evidence="1">
    <location>
        <begin position="39"/>
        <end position="174"/>
    </location>
</feature>
<reference evidence="2 5" key="2">
    <citation type="submission" date="2016-11" db="EMBL/GenBank/DDBJ databases">
        <title>Genomic analysis of Caldithrix abyssi and proposal of a novel bacterial phylum Caldithrichaeota.</title>
        <authorList>
            <person name="Kublanov I."/>
            <person name="Sigalova O."/>
            <person name="Gavrilov S."/>
            <person name="Lebedinsky A."/>
            <person name="Ivanova N."/>
            <person name="Daum C."/>
            <person name="Reddy T."/>
            <person name="Klenk H.P."/>
            <person name="Goker M."/>
            <person name="Reva O."/>
            <person name="Miroshnichenko M."/>
            <person name="Kyprides N."/>
            <person name="Woyke T."/>
            <person name="Gelfand M."/>
        </authorList>
    </citation>
    <scope>NUCLEOTIDE SEQUENCE [LARGE SCALE GENOMIC DNA]</scope>
    <source>
        <strain evidence="2 5">LF13</strain>
    </source>
</reference>
<dbReference type="EMBL" id="CP018099">
    <property type="protein sequence ID" value="APF17743.1"/>
    <property type="molecule type" value="Genomic_DNA"/>
</dbReference>
<evidence type="ECO:0000259" key="1">
    <source>
        <dbReference type="Pfam" id="PF14321"/>
    </source>
</evidence>
<protein>
    <submittedName>
        <fullName evidence="2">Carboxypeptidase regulatory-like domain-containing protein</fullName>
    </submittedName>
    <submittedName>
        <fullName evidence="3">Putative lipoprotein</fullName>
    </submittedName>
</protein>
<dbReference type="EMBL" id="CM001402">
    <property type="protein sequence ID" value="EHO41822.1"/>
    <property type="molecule type" value="Genomic_DNA"/>
</dbReference>
<dbReference type="GO" id="GO:0030246">
    <property type="term" value="F:carbohydrate binding"/>
    <property type="evidence" value="ECO:0007669"/>
    <property type="project" value="InterPro"/>
</dbReference>
<keyword evidence="2" id="KW-0378">Hydrolase</keyword>
<dbReference type="AlphaFoldDB" id="H1XWI4"/>
<keyword evidence="3" id="KW-0449">Lipoprotein</keyword>